<protein>
    <submittedName>
        <fullName evidence="1">Uncharacterized protein</fullName>
    </submittedName>
</protein>
<dbReference type="Proteomes" id="UP000324800">
    <property type="component" value="Unassembled WGS sequence"/>
</dbReference>
<dbReference type="EMBL" id="SNRW01047833">
    <property type="protein sequence ID" value="KAA6314495.1"/>
    <property type="molecule type" value="Genomic_DNA"/>
</dbReference>
<accession>A0A5J4PY84</accession>
<evidence type="ECO:0000313" key="1">
    <source>
        <dbReference type="EMBL" id="KAA6314495.1"/>
    </source>
</evidence>
<organism evidence="1 2">
    <name type="scientific">Streblomastix strix</name>
    <dbReference type="NCBI Taxonomy" id="222440"/>
    <lineage>
        <taxon>Eukaryota</taxon>
        <taxon>Metamonada</taxon>
        <taxon>Preaxostyla</taxon>
        <taxon>Oxymonadida</taxon>
        <taxon>Streblomastigidae</taxon>
        <taxon>Streblomastix</taxon>
    </lineage>
</organism>
<name>A0A5J4PY84_9EUKA</name>
<comment type="caution">
    <text evidence="1">The sequence shown here is derived from an EMBL/GenBank/DDBJ whole genome shotgun (WGS) entry which is preliminary data.</text>
</comment>
<sequence length="86" mass="9747">MRGNNASKMAARTNIQVILCGCLTSEILDNSQIQDTVLGIEDDQNNLVKFIVTRAYTTPTNAQITPQMHYFHDAIIRFPFDDAPYR</sequence>
<proteinExistence type="predicted"/>
<evidence type="ECO:0000313" key="2">
    <source>
        <dbReference type="Proteomes" id="UP000324800"/>
    </source>
</evidence>
<gene>
    <name evidence="1" type="ORF">EZS28_055575</name>
</gene>
<reference evidence="1 2" key="1">
    <citation type="submission" date="2019-03" db="EMBL/GenBank/DDBJ databases">
        <title>Single cell metagenomics reveals metabolic interactions within the superorganism composed of flagellate Streblomastix strix and complex community of Bacteroidetes bacteria on its surface.</title>
        <authorList>
            <person name="Treitli S.C."/>
            <person name="Kolisko M."/>
            <person name="Husnik F."/>
            <person name="Keeling P."/>
            <person name="Hampl V."/>
        </authorList>
    </citation>
    <scope>NUCLEOTIDE SEQUENCE [LARGE SCALE GENOMIC DNA]</scope>
    <source>
        <strain evidence="1">ST1C</strain>
    </source>
</reference>
<dbReference type="AlphaFoldDB" id="A0A5J4PY84"/>